<dbReference type="Pfam" id="PF05439">
    <property type="entry name" value="JTB"/>
    <property type="match status" value="1"/>
</dbReference>
<evidence type="ECO:0000313" key="3">
    <source>
        <dbReference type="EMBL" id="CAH7685439.1"/>
    </source>
</evidence>
<organism evidence="3 4">
    <name type="scientific">Phakopsora pachyrhizi</name>
    <name type="common">Asian soybean rust disease fungus</name>
    <dbReference type="NCBI Taxonomy" id="170000"/>
    <lineage>
        <taxon>Eukaryota</taxon>
        <taxon>Fungi</taxon>
        <taxon>Dikarya</taxon>
        <taxon>Basidiomycota</taxon>
        <taxon>Pucciniomycotina</taxon>
        <taxon>Pucciniomycetes</taxon>
        <taxon>Pucciniales</taxon>
        <taxon>Phakopsoraceae</taxon>
        <taxon>Phakopsora</taxon>
    </lineage>
</organism>
<gene>
    <name evidence="3" type="ORF">PPACK8108_LOCUS19960</name>
</gene>
<dbReference type="InterPro" id="IPR008657">
    <property type="entry name" value="JTB"/>
</dbReference>
<comment type="caution">
    <text evidence="3">The sequence shown here is derived from an EMBL/GenBank/DDBJ whole genome shotgun (WGS) entry which is preliminary data.</text>
</comment>
<feature type="transmembrane region" description="Helical" evidence="1">
    <location>
        <begin position="157"/>
        <end position="177"/>
    </location>
</feature>
<keyword evidence="1" id="KW-1133">Transmembrane helix</keyword>
<proteinExistence type="predicted"/>
<feature type="signal peptide" evidence="2">
    <location>
        <begin position="1"/>
        <end position="23"/>
    </location>
</feature>
<feature type="chain" id="PRO_5043706821" evidence="2">
    <location>
        <begin position="24"/>
        <end position="199"/>
    </location>
</feature>
<evidence type="ECO:0000313" key="4">
    <source>
        <dbReference type="Proteomes" id="UP001153365"/>
    </source>
</evidence>
<evidence type="ECO:0000256" key="2">
    <source>
        <dbReference type="SAM" id="SignalP"/>
    </source>
</evidence>
<keyword evidence="2" id="KW-0732">Signal</keyword>
<sequence length="199" mass="22585">MKKLRGSAQFLYLFYQLLHSVSSNPSSIDPTLLLRRSPSESESLHLSNTTSNDYACRPIGPCKPCPIEERSTSPCEIYHNRKRIECFYLGSKARGFKRGTNDNLVDLSSAKTTVSESQPKKGYNNLRLDNVPYLEIGSDFSTWEACERVVSKERKDFFEFVTCNVIIAVVSLLVYGFRTKQLVIKQYTKLASRIGILPI</sequence>
<name>A0AAV0BDS1_PHAPC</name>
<dbReference type="EMBL" id="CALTRL010005723">
    <property type="protein sequence ID" value="CAH7685439.1"/>
    <property type="molecule type" value="Genomic_DNA"/>
</dbReference>
<evidence type="ECO:0000256" key="1">
    <source>
        <dbReference type="SAM" id="Phobius"/>
    </source>
</evidence>
<keyword evidence="1" id="KW-0812">Transmembrane</keyword>
<protein>
    <submittedName>
        <fullName evidence="3">Expressed protein</fullName>
    </submittedName>
</protein>
<dbReference type="Proteomes" id="UP001153365">
    <property type="component" value="Unassembled WGS sequence"/>
</dbReference>
<reference evidence="3" key="1">
    <citation type="submission" date="2022-06" db="EMBL/GenBank/DDBJ databases">
        <authorList>
            <consortium name="SYNGENTA / RWTH Aachen University"/>
        </authorList>
    </citation>
    <scope>NUCLEOTIDE SEQUENCE</scope>
</reference>
<dbReference type="AlphaFoldDB" id="A0AAV0BDS1"/>
<accession>A0AAV0BDS1</accession>
<keyword evidence="4" id="KW-1185">Reference proteome</keyword>
<dbReference type="GO" id="GO:0016020">
    <property type="term" value="C:membrane"/>
    <property type="evidence" value="ECO:0007669"/>
    <property type="project" value="InterPro"/>
</dbReference>
<keyword evidence="1" id="KW-0472">Membrane</keyword>